<evidence type="ECO:0000259" key="3">
    <source>
        <dbReference type="PROSITE" id="PS51766"/>
    </source>
</evidence>
<feature type="domain" description="Dockerin" evidence="3">
    <location>
        <begin position="882"/>
        <end position="949"/>
    </location>
</feature>
<accession>A0A9D0ZKY9</accession>
<dbReference type="CDD" id="cd00146">
    <property type="entry name" value="PKD"/>
    <property type="match status" value="1"/>
</dbReference>
<reference evidence="4" key="1">
    <citation type="submission" date="2020-10" db="EMBL/GenBank/DDBJ databases">
        <authorList>
            <person name="Gilroy R."/>
        </authorList>
    </citation>
    <scope>NUCLEOTIDE SEQUENCE</scope>
    <source>
        <strain evidence="4">ChiSjej1B19-3389</strain>
    </source>
</reference>
<dbReference type="Gene3D" id="1.10.1330.10">
    <property type="entry name" value="Dockerin domain"/>
    <property type="match status" value="1"/>
</dbReference>
<dbReference type="Pfam" id="PF00404">
    <property type="entry name" value="Dockerin_1"/>
    <property type="match status" value="1"/>
</dbReference>
<dbReference type="Proteomes" id="UP000886787">
    <property type="component" value="Unassembled WGS sequence"/>
</dbReference>
<dbReference type="InterPro" id="IPR002105">
    <property type="entry name" value="Dockerin_1_rpt"/>
</dbReference>
<dbReference type="PROSITE" id="PS00018">
    <property type="entry name" value="EF_HAND_1"/>
    <property type="match status" value="2"/>
</dbReference>
<dbReference type="EMBL" id="DVFW01000046">
    <property type="protein sequence ID" value="HIQ81346.1"/>
    <property type="molecule type" value="Genomic_DNA"/>
</dbReference>
<dbReference type="AlphaFoldDB" id="A0A9D0ZKY9"/>
<dbReference type="SUPFAM" id="SSF63446">
    <property type="entry name" value="Type I dockerin domain"/>
    <property type="match status" value="1"/>
</dbReference>
<dbReference type="GO" id="GO:0004553">
    <property type="term" value="F:hydrolase activity, hydrolyzing O-glycosyl compounds"/>
    <property type="evidence" value="ECO:0007669"/>
    <property type="project" value="InterPro"/>
</dbReference>
<dbReference type="InterPro" id="IPR036439">
    <property type="entry name" value="Dockerin_dom_sf"/>
</dbReference>
<evidence type="ECO:0000256" key="1">
    <source>
        <dbReference type="SAM" id="MobiDB-lite"/>
    </source>
</evidence>
<protein>
    <submittedName>
        <fullName evidence="4">Starch-binding protein</fullName>
    </submittedName>
</protein>
<dbReference type="InterPro" id="IPR016134">
    <property type="entry name" value="Dockerin_dom"/>
</dbReference>
<keyword evidence="2" id="KW-0732">Signal</keyword>
<feature type="signal peptide" evidence="2">
    <location>
        <begin position="1"/>
        <end position="32"/>
    </location>
</feature>
<gene>
    <name evidence="4" type="ORF">IAD32_08725</name>
</gene>
<dbReference type="Pfam" id="PF16738">
    <property type="entry name" value="CBM26"/>
    <property type="match status" value="2"/>
</dbReference>
<dbReference type="InterPro" id="IPR013783">
    <property type="entry name" value="Ig-like_fold"/>
</dbReference>
<evidence type="ECO:0000313" key="5">
    <source>
        <dbReference type="Proteomes" id="UP000886787"/>
    </source>
</evidence>
<organism evidence="4 5">
    <name type="scientific">Candidatus Scatavimonas merdigallinarum</name>
    <dbReference type="NCBI Taxonomy" id="2840914"/>
    <lineage>
        <taxon>Bacteria</taxon>
        <taxon>Bacillati</taxon>
        <taxon>Bacillota</taxon>
        <taxon>Clostridia</taxon>
        <taxon>Eubacteriales</taxon>
        <taxon>Oscillospiraceae</taxon>
        <taxon>Oscillospiraceae incertae sedis</taxon>
        <taxon>Candidatus Scatavimonas</taxon>
    </lineage>
</organism>
<evidence type="ECO:0000313" key="4">
    <source>
        <dbReference type="EMBL" id="HIQ81346.1"/>
    </source>
</evidence>
<name>A0A9D0ZKY9_9FIRM</name>
<dbReference type="InterPro" id="IPR018247">
    <property type="entry name" value="EF_Hand_1_Ca_BS"/>
</dbReference>
<reference evidence="4" key="2">
    <citation type="journal article" date="2021" name="PeerJ">
        <title>Extensive microbial diversity within the chicken gut microbiome revealed by metagenomics and culture.</title>
        <authorList>
            <person name="Gilroy R."/>
            <person name="Ravi A."/>
            <person name="Getino M."/>
            <person name="Pursley I."/>
            <person name="Horton D.L."/>
            <person name="Alikhan N.F."/>
            <person name="Baker D."/>
            <person name="Gharbi K."/>
            <person name="Hall N."/>
            <person name="Watson M."/>
            <person name="Adriaenssens E.M."/>
            <person name="Foster-Nyarko E."/>
            <person name="Jarju S."/>
            <person name="Secka A."/>
            <person name="Antonio M."/>
            <person name="Oren A."/>
            <person name="Chaudhuri R.R."/>
            <person name="La Ragione R."/>
            <person name="Hildebrand F."/>
            <person name="Pallen M.J."/>
        </authorList>
    </citation>
    <scope>NUCLEOTIDE SEQUENCE</scope>
    <source>
        <strain evidence="4">ChiSjej1B19-3389</strain>
    </source>
</reference>
<feature type="region of interest" description="Disordered" evidence="1">
    <location>
        <begin position="861"/>
        <end position="891"/>
    </location>
</feature>
<dbReference type="PROSITE" id="PS51766">
    <property type="entry name" value="DOCKERIN"/>
    <property type="match status" value="1"/>
</dbReference>
<sequence length="949" mass="101751">MLKNKHRICGALLAALLFFSIAAVLFTGSVSAAGTVIYFEKPDTWNDTVSIHYWGSQGTSWPGAAMTKLGGKYYSYELPAGNSQFVLSDGSTAAAVENQTVDLSFSSANAGQMVTITTLNGTADNGAKKWNAVWGDFPGLGLSVSATPGSSDFVDTLDVTLHVSAAASAVYSINGGKEQSYSDGDVLTIGAQAELGDVITLKLAASDAGNTVEETYTYTKAAAPSGNMAVYFDNSLGYEAPHIYAWGEAELSEWPGEKMLWDDENALYYYVFTDETLTYENVIINDGKDGQTDPTAQQYPEKGSFKINSGECKLLTDGVWIDYGKPNAEPAGFVYTPAGTKFSSETLTVRLGLKNAESGTYNVDGTAEIPFKEGDMAVLGEGKIGNSVITLTIKAGNGSQSTTTDYTFTKVFTPDQTTFASSSDGHTTQALGGYYATNPNLQLGKEKTITIDGDPGDWDSSMIVAQGVANDDARVYMPSSIHERAWDDYALYAAWDDENLYFMWEMANVSAILGGDSIFSAQKPNGSPWNPGAPVFLALSIDPEKSGSGKAKETDKITGDVVYSDYVWGSAKDGGMTYGTHIDTIIAFDTANTNGGSAIIKLDDDGYFNYDTSIPIGRLNNNPGTPNQNGFQIAWDYGTRSETLLGINGYGSERTLGDTYSLNSNWIDFFEAGYTADRGFIYEVAIPLANLDIDKTYLEENGIGVMKISTMGTSGLNSLPMDPSMLDNADVEYSYDPSSSHEKEDVDHITVPLARVGALLADTVITPAEFQVDFGVTELERAQQEGATFTLKAVPYNGTEPYRYAFSVKGEDGFEAAGGQTEKNTYACSVSQNGTYTISVTVTDNNGKTLTVDKTFNIGKAAEPTQPVQPTQPPTEDDTPGDGYTLGDVNDDGQVNIEDVLVVQKHVASMLKLEGDAYKAADIDKNGKVEVADVLLIQKRIANMIPPFA</sequence>
<proteinExistence type="predicted"/>
<evidence type="ECO:0000256" key="2">
    <source>
        <dbReference type="SAM" id="SignalP"/>
    </source>
</evidence>
<dbReference type="CDD" id="cd14256">
    <property type="entry name" value="Dockerin_I"/>
    <property type="match status" value="1"/>
</dbReference>
<feature type="chain" id="PRO_5038821859" evidence="2">
    <location>
        <begin position="33"/>
        <end position="949"/>
    </location>
</feature>
<comment type="caution">
    <text evidence="4">The sequence shown here is derived from an EMBL/GenBank/DDBJ whole genome shotgun (WGS) entry which is preliminary data.</text>
</comment>
<dbReference type="Gene3D" id="2.60.40.10">
    <property type="entry name" value="Immunoglobulins"/>
    <property type="match status" value="3"/>
</dbReference>
<dbReference type="GO" id="GO:0000272">
    <property type="term" value="P:polysaccharide catabolic process"/>
    <property type="evidence" value="ECO:0007669"/>
    <property type="project" value="InterPro"/>
</dbReference>
<dbReference type="InterPro" id="IPR031965">
    <property type="entry name" value="CBM26"/>
</dbReference>